<dbReference type="AlphaFoldDB" id="A0A7R8VEX6"/>
<proteinExistence type="predicted"/>
<name>A0A7R8VEX6_TIMDO</name>
<reference evidence="1" key="1">
    <citation type="submission" date="2020-11" db="EMBL/GenBank/DDBJ databases">
        <authorList>
            <person name="Tran Van P."/>
        </authorList>
    </citation>
    <scope>NUCLEOTIDE SEQUENCE</scope>
</reference>
<accession>A0A7R8VEX6</accession>
<gene>
    <name evidence="1" type="ORF">TDIB3V08_LOCUS3485</name>
</gene>
<dbReference type="EMBL" id="OA565517">
    <property type="protein sequence ID" value="CAD7197172.1"/>
    <property type="molecule type" value="Genomic_DNA"/>
</dbReference>
<evidence type="ECO:0000313" key="1">
    <source>
        <dbReference type="EMBL" id="CAD7197172.1"/>
    </source>
</evidence>
<sequence>MRGGQAERALDPGDRVVNKTHNLHKFNKRDLQDSICALLDDCSEQNMATEITIFRAVELKTTSALANYATEVGIRTSISPSSAVELNTTSALANYATEAGTDRCKDGKGTDSCRDGKGTDSCRDGKGTDRIVETGKGQTVVETGKEQTVVETGKETDSCRDGKGTDSCRDGKGTDRCKDGKGTDSCGSVTIRHIAGPRLQDGPFALVTAVPSLLPSLFPAHPTYLLMNTGEGGSFCKLDRDSKIYHSFTDSPVYCKTEVSGRLTTDVGAPKLGFRRGFLCDVVVSLTPDPSWLPVVFGVEILRRSSSSGRENARGAGMVCWDNFPRHLGVSRQHQFTVMRVKRANHSTNRSSDLHSQTMQDLQGMGVDEALPEKHPKEVTMYRFSTRRHRYVVELEVNDVLQACT</sequence>
<organism evidence="1">
    <name type="scientific">Timema douglasi</name>
    <name type="common">Walking stick</name>
    <dbReference type="NCBI Taxonomy" id="61478"/>
    <lineage>
        <taxon>Eukaryota</taxon>
        <taxon>Metazoa</taxon>
        <taxon>Ecdysozoa</taxon>
        <taxon>Arthropoda</taxon>
        <taxon>Hexapoda</taxon>
        <taxon>Insecta</taxon>
        <taxon>Pterygota</taxon>
        <taxon>Neoptera</taxon>
        <taxon>Polyneoptera</taxon>
        <taxon>Phasmatodea</taxon>
        <taxon>Timematodea</taxon>
        <taxon>Timematoidea</taxon>
        <taxon>Timematidae</taxon>
        <taxon>Timema</taxon>
    </lineage>
</organism>
<protein>
    <submittedName>
        <fullName evidence="1">Uncharacterized protein</fullName>
    </submittedName>
</protein>